<evidence type="ECO:0000313" key="1">
    <source>
        <dbReference type="EMBL" id="PTQ55215.1"/>
    </source>
</evidence>
<comment type="caution">
    <text evidence="1">The sequence shown here is derived from an EMBL/GenBank/DDBJ whole genome shotgun (WGS) entry which is preliminary data.</text>
</comment>
<name>A0A2R6XXR7_9BACL</name>
<gene>
    <name evidence="1" type="ORF">BSOLF_2915</name>
</gene>
<protein>
    <submittedName>
        <fullName evidence="1">Uncharacterized protein</fullName>
    </submittedName>
</protein>
<sequence>MNGVHVINMPHDRDDIDAYYAYYFLKIADRFTKNIPVKLRSAVTLDFNKVPDDEFVEWDKIQRKPPSEAELKLIAALEELEKNGWKLKDNEEYKGMKSKNA</sequence>
<dbReference type="Proteomes" id="UP000244338">
    <property type="component" value="Unassembled WGS sequence"/>
</dbReference>
<dbReference type="EMBL" id="PEBX01000165">
    <property type="protein sequence ID" value="PTQ55215.1"/>
    <property type="molecule type" value="Genomic_DNA"/>
</dbReference>
<organism evidence="1 2">
    <name type="scientific">Candidatus Carbonibacillus altaicus</name>
    <dbReference type="NCBI Taxonomy" id="2163959"/>
    <lineage>
        <taxon>Bacteria</taxon>
        <taxon>Bacillati</taxon>
        <taxon>Bacillota</taxon>
        <taxon>Bacilli</taxon>
        <taxon>Bacillales</taxon>
        <taxon>Candidatus Carbonibacillus</taxon>
    </lineage>
</organism>
<dbReference type="AlphaFoldDB" id="A0A2R6XXR7"/>
<reference evidence="2" key="1">
    <citation type="journal article" date="2018" name="Sci. Rep.">
        <title>Lignite coal burning seam in the remote Altai Mountains harbors a hydrogen-driven thermophilic microbial community.</title>
        <authorList>
            <person name="Kadnikov V.V."/>
            <person name="Mardanov A.V."/>
            <person name="Ivasenko D.A."/>
            <person name="Antsiferov D.V."/>
            <person name="Beletsky A.V."/>
            <person name="Karnachuk O.V."/>
            <person name="Ravin N.V."/>
        </authorList>
    </citation>
    <scope>NUCLEOTIDE SEQUENCE [LARGE SCALE GENOMIC DNA]</scope>
</reference>
<accession>A0A2R6XXR7</accession>
<proteinExistence type="predicted"/>
<evidence type="ECO:0000313" key="2">
    <source>
        <dbReference type="Proteomes" id="UP000244338"/>
    </source>
</evidence>